<evidence type="ECO:0000313" key="2">
    <source>
        <dbReference type="Proteomes" id="UP000291338"/>
    </source>
</evidence>
<gene>
    <name evidence="1" type="ORF">C1E23_11640</name>
</gene>
<reference evidence="1 2" key="1">
    <citation type="submission" date="2018-01" db="EMBL/GenBank/DDBJ databases">
        <title>Co-occurrence of chitin degradation, pigmentation and bioactivity in marine Pseudoalteromonas.</title>
        <authorList>
            <person name="Paulsen S."/>
            <person name="Gram L."/>
            <person name="Machado H."/>
        </authorList>
    </citation>
    <scope>NUCLEOTIDE SEQUENCE [LARGE SCALE GENOMIC DNA]</scope>
    <source>
        <strain evidence="1 2">S3898</strain>
    </source>
</reference>
<sequence length="225" mass="25169">MKKIKWLKAGFPISSVELRDVLLTCQYSQDTGSGFTLEVAKASYLKGQYFERKVEKATSVDPFGNEITNDVVSFYRCRFEYNAEIGILMIQEPPRSLRPFINKLSSLVGLGMELADITAKPLEWCTLMENELNQVDITNISAYGITVPPNGLAKITVSGKKDIRNEFEKTLNGRSYFVDSVKFSFDFKNSKPSIELTKTGAARVAGYVDEALISLLTTSLLHQVK</sequence>
<name>A0A4Q7IMF9_9GAMM</name>
<organism evidence="1 2">
    <name type="scientific">Pseudoalteromonas phenolica</name>
    <dbReference type="NCBI Taxonomy" id="161398"/>
    <lineage>
        <taxon>Bacteria</taxon>
        <taxon>Pseudomonadati</taxon>
        <taxon>Pseudomonadota</taxon>
        <taxon>Gammaproteobacteria</taxon>
        <taxon>Alteromonadales</taxon>
        <taxon>Pseudoalteromonadaceae</taxon>
        <taxon>Pseudoalteromonas</taxon>
    </lineage>
</organism>
<accession>A0A4Q7IMF9</accession>
<proteinExistence type="predicted"/>
<protein>
    <submittedName>
        <fullName evidence="1">Uncharacterized protein</fullName>
    </submittedName>
</protein>
<evidence type="ECO:0000313" key="1">
    <source>
        <dbReference type="EMBL" id="RZQ52912.1"/>
    </source>
</evidence>
<dbReference type="RefSeq" id="WP_130255730.1">
    <property type="nucleotide sequence ID" value="NZ_PPSX01000040.1"/>
</dbReference>
<dbReference type="AlphaFoldDB" id="A0A4Q7IMF9"/>
<comment type="caution">
    <text evidence="1">The sequence shown here is derived from an EMBL/GenBank/DDBJ whole genome shotgun (WGS) entry which is preliminary data.</text>
</comment>
<dbReference type="EMBL" id="PPSX01000040">
    <property type="protein sequence ID" value="RZQ52912.1"/>
    <property type="molecule type" value="Genomic_DNA"/>
</dbReference>
<dbReference type="Proteomes" id="UP000291338">
    <property type="component" value="Unassembled WGS sequence"/>
</dbReference>